<dbReference type="RefSeq" id="WP_161316783.1">
    <property type="nucleotide sequence ID" value="NZ_WTUW01000009.1"/>
</dbReference>
<evidence type="ECO:0000313" key="3">
    <source>
        <dbReference type="Proteomes" id="UP000476030"/>
    </source>
</evidence>
<comment type="caution">
    <text evidence="2">The sequence shown here is derived from an EMBL/GenBank/DDBJ whole genome shotgun (WGS) entry which is preliminary data.</text>
</comment>
<dbReference type="AlphaFoldDB" id="A0A6L8WCS0"/>
<keyword evidence="1" id="KW-0472">Membrane</keyword>
<gene>
    <name evidence="2" type="ORF">GQE98_16400</name>
</gene>
<name>A0A6L8WCS0_9PROT</name>
<feature type="transmembrane region" description="Helical" evidence="1">
    <location>
        <begin position="91"/>
        <end position="111"/>
    </location>
</feature>
<proteinExistence type="predicted"/>
<feature type="transmembrane region" description="Helical" evidence="1">
    <location>
        <begin position="159"/>
        <end position="182"/>
    </location>
</feature>
<evidence type="ECO:0008006" key="4">
    <source>
        <dbReference type="Google" id="ProtNLM"/>
    </source>
</evidence>
<protein>
    <recommendedName>
        <fullName evidence="4">Intracellular septation protein A</fullName>
    </recommendedName>
</protein>
<organism evidence="2 3">
    <name type="scientific">Sneathiella litorea</name>
    <dbReference type="NCBI Taxonomy" id="2606216"/>
    <lineage>
        <taxon>Bacteria</taxon>
        <taxon>Pseudomonadati</taxon>
        <taxon>Pseudomonadota</taxon>
        <taxon>Alphaproteobacteria</taxon>
        <taxon>Sneathiellales</taxon>
        <taxon>Sneathiellaceae</taxon>
        <taxon>Sneathiella</taxon>
    </lineage>
</organism>
<reference evidence="2 3" key="1">
    <citation type="submission" date="2019-12" db="EMBL/GenBank/DDBJ databases">
        <title>Snethiella sp. nov. sp. isolated from sea sand.</title>
        <authorList>
            <person name="Kim J."/>
            <person name="Jeong S.E."/>
            <person name="Jung H.S."/>
            <person name="Jeon C.O."/>
        </authorList>
    </citation>
    <scope>NUCLEOTIDE SEQUENCE [LARGE SCALE GENOMIC DNA]</scope>
    <source>
        <strain evidence="2 3">DP05</strain>
    </source>
</reference>
<feature type="transmembrane region" description="Helical" evidence="1">
    <location>
        <begin position="12"/>
        <end position="30"/>
    </location>
</feature>
<sequence length="192" mass="22048">MLSWRHKFRLLDLLLVLIGLAYPFVVYFGLMKFSPLAVGSALIAFLILRLLLRRKQSGRKPEFWIYPVILGVITVLLIVNDMLAIKVYPVLISLSFAGVFGFSLIYPPTIIERFARRMEGELDARAIVYTRHVTVAWIVFFLLNAAVSLWTALYAHLAIWTLYNGFISYLLIGLMFGGEFVLRQFVKRKKVS</sequence>
<dbReference type="EMBL" id="WTUW01000009">
    <property type="protein sequence ID" value="MZR32220.1"/>
    <property type="molecule type" value="Genomic_DNA"/>
</dbReference>
<feature type="transmembrane region" description="Helical" evidence="1">
    <location>
        <begin position="64"/>
        <end position="85"/>
    </location>
</feature>
<accession>A0A6L8WCS0</accession>
<feature type="transmembrane region" description="Helical" evidence="1">
    <location>
        <begin position="36"/>
        <end position="52"/>
    </location>
</feature>
<evidence type="ECO:0000256" key="1">
    <source>
        <dbReference type="SAM" id="Phobius"/>
    </source>
</evidence>
<evidence type="ECO:0000313" key="2">
    <source>
        <dbReference type="EMBL" id="MZR32220.1"/>
    </source>
</evidence>
<dbReference type="Proteomes" id="UP000476030">
    <property type="component" value="Unassembled WGS sequence"/>
</dbReference>
<feature type="transmembrane region" description="Helical" evidence="1">
    <location>
        <begin position="132"/>
        <end position="153"/>
    </location>
</feature>
<keyword evidence="3" id="KW-1185">Reference proteome</keyword>
<keyword evidence="1" id="KW-1133">Transmembrane helix</keyword>
<keyword evidence="1" id="KW-0812">Transmembrane</keyword>